<accession>A0ACB9IJF4</accession>
<name>A0ACB9IJF4_9ASTR</name>
<reference evidence="1 2" key="2">
    <citation type="journal article" date="2022" name="Mol. Ecol. Resour.">
        <title>The genomes of chicory, endive, great burdock and yacon provide insights into Asteraceae paleo-polyploidization history and plant inulin production.</title>
        <authorList>
            <person name="Fan W."/>
            <person name="Wang S."/>
            <person name="Wang H."/>
            <person name="Wang A."/>
            <person name="Jiang F."/>
            <person name="Liu H."/>
            <person name="Zhao H."/>
            <person name="Xu D."/>
            <person name="Zhang Y."/>
        </authorList>
    </citation>
    <scope>NUCLEOTIDE SEQUENCE [LARGE SCALE GENOMIC DNA]</scope>
    <source>
        <strain evidence="2">cv. Yunnan</strain>
        <tissue evidence="1">Leaves</tissue>
    </source>
</reference>
<protein>
    <submittedName>
        <fullName evidence="1">Uncharacterized protein</fullName>
    </submittedName>
</protein>
<evidence type="ECO:0000313" key="1">
    <source>
        <dbReference type="EMBL" id="KAI3807663.1"/>
    </source>
</evidence>
<gene>
    <name evidence="1" type="ORF">L1987_23596</name>
</gene>
<organism evidence="1 2">
    <name type="scientific">Smallanthus sonchifolius</name>
    <dbReference type="NCBI Taxonomy" id="185202"/>
    <lineage>
        <taxon>Eukaryota</taxon>
        <taxon>Viridiplantae</taxon>
        <taxon>Streptophyta</taxon>
        <taxon>Embryophyta</taxon>
        <taxon>Tracheophyta</taxon>
        <taxon>Spermatophyta</taxon>
        <taxon>Magnoliopsida</taxon>
        <taxon>eudicotyledons</taxon>
        <taxon>Gunneridae</taxon>
        <taxon>Pentapetalae</taxon>
        <taxon>asterids</taxon>
        <taxon>campanulids</taxon>
        <taxon>Asterales</taxon>
        <taxon>Asteraceae</taxon>
        <taxon>Asteroideae</taxon>
        <taxon>Heliantheae alliance</taxon>
        <taxon>Millerieae</taxon>
        <taxon>Smallanthus</taxon>
    </lineage>
</organism>
<comment type="caution">
    <text evidence="1">The sequence shown here is derived from an EMBL/GenBank/DDBJ whole genome shotgun (WGS) entry which is preliminary data.</text>
</comment>
<dbReference type="Proteomes" id="UP001056120">
    <property type="component" value="Linkage Group LG08"/>
</dbReference>
<dbReference type="EMBL" id="CM042025">
    <property type="protein sequence ID" value="KAI3807663.1"/>
    <property type="molecule type" value="Genomic_DNA"/>
</dbReference>
<sequence length="180" mass="21015">MGAKTKVTAWKKVGLPRKRIASSSPASKTADQTERNKLKIDTRRWEWMPERNKLKIDTKRWEWMPDTIRQRMDVEGIPSIFEVGESSRGPRRLPPMGEPIERIIPTLVARGSHHDHEIHSLRTDLEELHDDRDRLVDLRRHIIDLEGEQQVTDHSLTTFQGRVTTTEERITSLEQRVTQA</sequence>
<evidence type="ECO:0000313" key="2">
    <source>
        <dbReference type="Proteomes" id="UP001056120"/>
    </source>
</evidence>
<reference evidence="2" key="1">
    <citation type="journal article" date="2022" name="Mol. Ecol. Resour.">
        <title>The genomes of chicory, endive, great burdock and yacon provide insights into Asteraceae palaeo-polyploidization history and plant inulin production.</title>
        <authorList>
            <person name="Fan W."/>
            <person name="Wang S."/>
            <person name="Wang H."/>
            <person name="Wang A."/>
            <person name="Jiang F."/>
            <person name="Liu H."/>
            <person name="Zhao H."/>
            <person name="Xu D."/>
            <person name="Zhang Y."/>
        </authorList>
    </citation>
    <scope>NUCLEOTIDE SEQUENCE [LARGE SCALE GENOMIC DNA]</scope>
    <source>
        <strain evidence="2">cv. Yunnan</strain>
    </source>
</reference>
<proteinExistence type="predicted"/>
<keyword evidence="2" id="KW-1185">Reference proteome</keyword>